<evidence type="ECO:0000256" key="3">
    <source>
        <dbReference type="ARBA" id="ARBA00022692"/>
    </source>
</evidence>
<evidence type="ECO:0000256" key="5">
    <source>
        <dbReference type="ARBA" id="ARBA00022989"/>
    </source>
</evidence>
<keyword evidence="4" id="KW-0732">Signal</keyword>
<dbReference type="Gene3D" id="3.40.50.10140">
    <property type="entry name" value="Toll/interleukin-1 receptor homology (TIR) domain"/>
    <property type="match status" value="1"/>
</dbReference>
<comment type="subcellular location">
    <subcellularLocation>
        <location evidence="1">Membrane</location>
    </subcellularLocation>
</comment>
<evidence type="ECO:0000256" key="1">
    <source>
        <dbReference type="ARBA" id="ARBA00004370"/>
    </source>
</evidence>
<organism evidence="9 10">
    <name type="scientific">Ridgeia piscesae</name>
    <name type="common">Tubeworm</name>
    <dbReference type="NCBI Taxonomy" id="27915"/>
    <lineage>
        <taxon>Eukaryota</taxon>
        <taxon>Metazoa</taxon>
        <taxon>Spiralia</taxon>
        <taxon>Lophotrochozoa</taxon>
        <taxon>Annelida</taxon>
        <taxon>Polychaeta</taxon>
        <taxon>Sedentaria</taxon>
        <taxon>Canalipalpata</taxon>
        <taxon>Sabellida</taxon>
        <taxon>Siboglinidae</taxon>
        <taxon>Ridgeia</taxon>
    </lineage>
</organism>
<feature type="domain" description="TIR" evidence="8">
    <location>
        <begin position="106"/>
        <end position="263"/>
    </location>
</feature>
<keyword evidence="5 7" id="KW-1133">Transmembrane helix</keyword>
<accession>A0AAD9K7L9</accession>
<dbReference type="AlphaFoldDB" id="A0AAD9K7L9"/>
<evidence type="ECO:0000256" key="7">
    <source>
        <dbReference type="SAM" id="Phobius"/>
    </source>
</evidence>
<proteinExistence type="predicted"/>
<name>A0AAD9K7L9_RIDPI</name>
<keyword evidence="6 7" id="KW-0472">Membrane</keyword>
<gene>
    <name evidence="9" type="ORF">NP493_1362g01009</name>
</gene>
<dbReference type="Proteomes" id="UP001209878">
    <property type="component" value="Unassembled WGS sequence"/>
</dbReference>
<dbReference type="PROSITE" id="PS50104">
    <property type="entry name" value="TIR"/>
    <property type="match status" value="1"/>
</dbReference>
<evidence type="ECO:0000313" key="10">
    <source>
        <dbReference type="Proteomes" id="UP001209878"/>
    </source>
</evidence>
<dbReference type="EMBL" id="JAODUO010001361">
    <property type="protein sequence ID" value="KAK2165538.1"/>
    <property type="molecule type" value="Genomic_DNA"/>
</dbReference>
<dbReference type="PANTHER" id="PTHR24365:SF541">
    <property type="entry name" value="PROTEIN TOLL-RELATED"/>
    <property type="match status" value="1"/>
</dbReference>
<evidence type="ECO:0000256" key="2">
    <source>
        <dbReference type="ARBA" id="ARBA00022614"/>
    </source>
</evidence>
<evidence type="ECO:0000313" key="9">
    <source>
        <dbReference type="EMBL" id="KAK2165538.1"/>
    </source>
</evidence>
<keyword evidence="2" id="KW-0433">Leucine-rich repeat</keyword>
<reference evidence="9" key="1">
    <citation type="journal article" date="2023" name="Mol. Biol. Evol.">
        <title>Third-Generation Sequencing Reveals the Adaptive Role of the Epigenome in Three Deep-Sea Polychaetes.</title>
        <authorList>
            <person name="Perez M."/>
            <person name="Aroh O."/>
            <person name="Sun Y."/>
            <person name="Lan Y."/>
            <person name="Juniper S.K."/>
            <person name="Young C.R."/>
            <person name="Angers B."/>
            <person name="Qian P.Y."/>
        </authorList>
    </citation>
    <scope>NUCLEOTIDE SEQUENCE</scope>
    <source>
        <strain evidence="9">R07B-5</strain>
    </source>
</reference>
<sequence length="292" mass="34085">MFMCNCDLLSFVRWTRETHVELVSKERLTCLSGDMREKPLNDIDLEGTQLGCRVPSVLPIVVPVVAVVVFICSFALLARYHRWYIKYHLALCWLRESITYPSTQDKQYDAMVLYLMHSTNCREQQGGVARISRWVCTRLLPRAEDEWGLRLYVGDRNDVGGDSKIHNFVSGFECSDKVVVCLTREFIHDIDCMNYLTIALDSNKPLNKYIFVLFDDIQPTSVARRVGQLLMPDAPSVQITWNSVDDEDETAHEAFWRRMRDALMRDPEQERCRRRFDVIPLLAYRHEHTDDI</sequence>
<dbReference type="InterPro" id="IPR000157">
    <property type="entry name" value="TIR_dom"/>
</dbReference>
<dbReference type="InterPro" id="IPR035897">
    <property type="entry name" value="Toll_tir_struct_dom_sf"/>
</dbReference>
<dbReference type="GO" id="GO:0007165">
    <property type="term" value="P:signal transduction"/>
    <property type="evidence" value="ECO:0007669"/>
    <property type="project" value="InterPro"/>
</dbReference>
<evidence type="ECO:0000256" key="6">
    <source>
        <dbReference type="ARBA" id="ARBA00023136"/>
    </source>
</evidence>
<dbReference type="Pfam" id="PF01582">
    <property type="entry name" value="TIR"/>
    <property type="match status" value="1"/>
</dbReference>
<dbReference type="SMART" id="SM00082">
    <property type="entry name" value="LRRCT"/>
    <property type="match status" value="1"/>
</dbReference>
<dbReference type="GO" id="GO:0005886">
    <property type="term" value="C:plasma membrane"/>
    <property type="evidence" value="ECO:0007669"/>
    <property type="project" value="TreeGrafter"/>
</dbReference>
<dbReference type="SUPFAM" id="SSF52200">
    <property type="entry name" value="Toll/Interleukin receptor TIR domain"/>
    <property type="match status" value="1"/>
</dbReference>
<keyword evidence="10" id="KW-1185">Reference proteome</keyword>
<evidence type="ECO:0000259" key="8">
    <source>
        <dbReference type="PROSITE" id="PS50104"/>
    </source>
</evidence>
<evidence type="ECO:0000256" key="4">
    <source>
        <dbReference type="ARBA" id="ARBA00022729"/>
    </source>
</evidence>
<dbReference type="InterPro" id="IPR000483">
    <property type="entry name" value="Cys-rich_flank_reg_C"/>
</dbReference>
<dbReference type="PANTHER" id="PTHR24365">
    <property type="entry name" value="TOLL-LIKE RECEPTOR"/>
    <property type="match status" value="1"/>
</dbReference>
<keyword evidence="3 7" id="KW-0812">Transmembrane</keyword>
<dbReference type="GO" id="GO:0038023">
    <property type="term" value="F:signaling receptor activity"/>
    <property type="evidence" value="ECO:0007669"/>
    <property type="project" value="TreeGrafter"/>
</dbReference>
<comment type="caution">
    <text evidence="9">The sequence shown here is derived from an EMBL/GenBank/DDBJ whole genome shotgun (WGS) entry which is preliminary data.</text>
</comment>
<feature type="transmembrane region" description="Helical" evidence="7">
    <location>
        <begin position="57"/>
        <end position="78"/>
    </location>
</feature>
<protein>
    <recommendedName>
        <fullName evidence="8">TIR domain-containing protein</fullName>
    </recommendedName>
</protein>